<proteinExistence type="predicted"/>
<evidence type="ECO:0000256" key="3">
    <source>
        <dbReference type="SAM" id="MobiDB-lite"/>
    </source>
</evidence>
<accession>A0A673W828</accession>
<dbReference type="GO" id="GO:0005524">
    <property type="term" value="F:ATP binding"/>
    <property type="evidence" value="ECO:0007669"/>
    <property type="project" value="UniProtKB-KW"/>
</dbReference>
<evidence type="ECO:0000313" key="5">
    <source>
        <dbReference type="Ensembl" id="ENSSTUP00000005143.1"/>
    </source>
</evidence>
<dbReference type="PANTHER" id="PTHR27001:SF931">
    <property type="entry name" value="OS11G0664100 PROTEIN"/>
    <property type="match status" value="1"/>
</dbReference>
<sequence length="320" mass="36353">VRQKFSDYLDPQESWKDVLVSIHKPTGEPKYSQVLAFKVMCYWGTSNNLLLTVYSTRWSSCIDFLSMISPRHKQPPLNHPPATSQPPVSPGEKETVNNAETRILGRTEEQPLPDSTSEQQEDPMTLQVWTNVLKKITGHFDERCNHPCFVYAYMSNGSLLDWLACLLTLLCSGNRRCLTALGTARGLDYLHSSNHVHRDDKSIDFGLTQASAMWSSSTLMTERIVGTTAYMLNEAFWVEITPKSSIYSFWVVLLEILSGVLPVDENRDPKFLMNMKDEIDEEEMVLTELEDVVKSISLEQLGPEREADNMETIPCLPLFP</sequence>
<dbReference type="Gene3D" id="1.10.510.10">
    <property type="entry name" value="Transferase(Phosphotransferase) domain 1"/>
    <property type="match status" value="1"/>
</dbReference>
<reference evidence="5" key="1">
    <citation type="submission" date="2025-08" db="UniProtKB">
        <authorList>
            <consortium name="Ensembl"/>
        </authorList>
    </citation>
    <scope>IDENTIFICATION</scope>
</reference>
<evidence type="ECO:0000256" key="1">
    <source>
        <dbReference type="ARBA" id="ARBA00022741"/>
    </source>
</evidence>
<reference evidence="5" key="2">
    <citation type="submission" date="2025-09" db="UniProtKB">
        <authorList>
            <consortium name="Ensembl"/>
        </authorList>
    </citation>
    <scope>IDENTIFICATION</scope>
</reference>
<dbReference type="Gene3D" id="1.10.533.10">
    <property type="entry name" value="Death Domain, Fas"/>
    <property type="match status" value="1"/>
</dbReference>
<dbReference type="AlphaFoldDB" id="A0A673W828"/>
<evidence type="ECO:0000313" key="6">
    <source>
        <dbReference type="Proteomes" id="UP000472277"/>
    </source>
</evidence>
<organism evidence="5 6">
    <name type="scientific">Salmo trutta</name>
    <name type="common">Brown trout</name>
    <dbReference type="NCBI Taxonomy" id="8032"/>
    <lineage>
        <taxon>Eukaryota</taxon>
        <taxon>Metazoa</taxon>
        <taxon>Chordata</taxon>
        <taxon>Craniata</taxon>
        <taxon>Vertebrata</taxon>
        <taxon>Euteleostomi</taxon>
        <taxon>Actinopterygii</taxon>
        <taxon>Neopterygii</taxon>
        <taxon>Teleostei</taxon>
        <taxon>Protacanthopterygii</taxon>
        <taxon>Salmoniformes</taxon>
        <taxon>Salmonidae</taxon>
        <taxon>Salmoninae</taxon>
        <taxon>Salmo</taxon>
    </lineage>
</organism>
<dbReference type="InterPro" id="IPR011029">
    <property type="entry name" value="DEATH-like_dom_sf"/>
</dbReference>
<name>A0A673W828_SALTR</name>
<dbReference type="InterPro" id="IPR011009">
    <property type="entry name" value="Kinase-like_dom_sf"/>
</dbReference>
<dbReference type="Proteomes" id="UP000472277">
    <property type="component" value="Chromosome 17"/>
</dbReference>
<dbReference type="Ensembl" id="ENSSTUT00000005445.1">
    <property type="protein sequence ID" value="ENSSTUP00000005143.1"/>
    <property type="gene ID" value="ENSSTUG00000002398.1"/>
</dbReference>
<dbReference type="PROSITE" id="PS50011">
    <property type="entry name" value="PROTEIN_KINASE_DOM"/>
    <property type="match status" value="1"/>
</dbReference>
<feature type="region of interest" description="Disordered" evidence="3">
    <location>
        <begin position="104"/>
        <end position="123"/>
    </location>
</feature>
<dbReference type="Pfam" id="PF00069">
    <property type="entry name" value="Pkinase"/>
    <property type="match status" value="1"/>
</dbReference>
<dbReference type="PANTHER" id="PTHR27001">
    <property type="entry name" value="OS01G0253100 PROTEIN"/>
    <property type="match status" value="1"/>
</dbReference>
<dbReference type="GeneTree" id="ENSGT00940000158792"/>
<dbReference type="GO" id="GO:0004672">
    <property type="term" value="F:protein kinase activity"/>
    <property type="evidence" value="ECO:0007669"/>
    <property type="project" value="InterPro"/>
</dbReference>
<evidence type="ECO:0000259" key="4">
    <source>
        <dbReference type="PROSITE" id="PS50011"/>
    </source>
</evidence>
<dbReference type="SMART" id="SM00220">
    <property type="entry name" value="S_TKc"/>
    <property type="match status" value="1"/>
</dbReference>
<feature type="region of interest" description="Disordered" evidence="3">
    <location>
        <begin position="73"/>
        <end position="95"/>
    </location>
</feature>
<feature type="domain" description="Protein kinase" evidence="4">
    <location>
        <begin position="20"/>
        <end position="319"/>
    </location>
</feature>
<protein>
    <submittedName>
        <fullName evidence="5">Interleukin 1 receptor associated kinase 4</fullName>
    </submittedName>
</protein>
<keyword evidence="6" id="KW-1185">Reference proteome</keyword>
<keyword evidence="2" id="KW-0067">ATP-binding</keyword>
<dbReference type="GO" id="GO:0005886">
    <property type="term" value="C:plasma membrane"/>
    <property type="evidence" value="ECO:0007669"/>
    <property type="project" value="TreeGrafter"/>
</dbReference>
<dbReference type="SUPFAM" id="SSF56112">
    <property type="entry name" value="Protein kinase-like (PK-like)"/>
    <property type="match status" value="1"/>
</dbReference>
<feature type="compositionally biased region" description="Pro residues" evidence="3">
    <location>
        <begin position="77"/>
        <end position="89"/>
    </location>
</feature>
<keyword evidence="1" id="KW-0547">Nucleotide-binding</keyword>
<dbReference type="InterPro" id="IPR000719">
    <property type="entry name" value="Prot_kinase_dom"/>
</dbReference>
<gene>
    <name evidence="5" type="primary">IRAK4</name>
</gene>
<evidence type="ECO:0000256" key="2">
    <source>
        <dbReference type="ARBA" id="ARBA00022840"/>
    </source>
</evidence>